<dbReference type="PANTHER" id="PTHR14237">
    <property type="entry name" value="MOLYBDOPTERIN COFACTOR SULFURASE MOSC"/>
    <property type="match status" value="1"/>
</dbReference>
<gene>
    <name evidence="2" type="ORF">PQR63_14905</name>
</gene>
<dbReference type="Pfam" id="PF03473">
    <property type="entry name" value="MOSC"/>
    <property type="match status" value="1"/>
</dbReference>
<dbReference type="InterPro" id="IPR005303">
    <property type="entry name" value="MOCOS_middle"/>
</dbReference>
<dbReference type="InterPro" id="IPR005302">
    <property type="entry name" value="MoCF_Sase_C"/>
</dbReference>
<dbReference type="Pfam" id="PF03476">
    <property type="entry name" value="MOSC_N"/>
    <property type="match status" value="1"/>
</dbReference>
<evidence type="ECO:0000259" key="1">
    <source>
        <dbReference type="PROSITE" id="PS51340"/>
    </source>
</evidence>
<dbReference type="PROSITE" id="PS51340">
    <property type="entry name" value="MOSC"/>
    <property type="match status" value="1"/>
</dbReference>
<feature type="domain" description="MOSC" evidence="1">
    <location>
        <begin position="119"/>
        <end position="282"/>
    </location>
</feature>
<dbReference type="InterPro" id="IPR011037">
    <property type="entry name" value="Pyrv_Knase-like_insert_dom_sf"/>
</dbReference>
<dbReference type="Proteomes" id="UP001629214">
    <property type="component" value="Unassembled WGS sequence"/>
</dbReference>
<evidence type="ECO:0000313" key="2">
    <source>
        <dbReference type="EMBL" id="MFL9879687.1"/>
    </source>
</evidence>
<dbReference type="RefSeq" id="WP_408168785.1">
    <property type="nucleotide sequence ID" value="NZ_JAQQFR010000009.1"/>
</dbReference>
<dbReference type="SUPFAM" id="SSF50800">
    <property type="entry name" value="PK beta-barrel domain-like"/>
    <property type="match status" value="1"/>
</dbReference>
<evidence type="ECO:0000313" key="3">
    <source>
        <dbReference type="Proteomes" id="UP001629214"/>
    </source>
</evidence>
<dbReference type="EMBL" id="JAQQFR010000009">
    <property type="protein sequence ID" value="MFL9879687.1"/>
    <property type="molecule type" value="Genomic_DNA"/>
</dbReference>
<organism evidence="2 3">
    <name type="scientific">Herbaspirillum rhizosphaerae</name>
    <dbReference type="NCBI Taxonomy" id="346179"/>
    <lineage>
        <taxon>Bacteria</taxon>
        <taxon>Pseudomonadati</taxon>
        <taxon>Pseudomonadota</taxon>
        <taxon>Betaproteobacteria</taxon>
        <taxon>Burkholderiales</taxon>
        <taxon>Oxalobacteraceae</taxon>
        <taxon>Herbaspirillum</taxon>
    </lineage>
</organism>
<reference evidence="2 3" key="1">
    <citation type="journal article" date="2024" name="Chem. Sci.">
        <title>Discovery of megapolipeptins by genome mining of a Burkholderiales bacteria collection.</title>
        <authorList>
            <person name="Paulo B.S."/>
            <person name="Recchia M.J.J."/>
            <person name="Lee S."/>
            <person name="Fergusson C.H."/>
            <person name="Romanowski S.B."/>
            <person name="Hernandez A."/>
            <person name="Krull N."/>
            <person name="Liu D.Y."/>
            <person name="Cavanagh H."/>
            <person name="Bos A."/>
            <person name="Gray C.A."/>
            <person name="Murphy B.T."/>
            <person name="Linington R.G."/>
            <person name="Eustaquio A.S."/>
        </authorList>
    </citation>
    <scope>NUCLEOTIDE SEQUENCE [LARGE SCALE GENOMIC DNA]</scope>
    <source>
        <strain evidence="2 3">RL21-008-BIB-B</strain>
    </source>
</reference>
<sequence>MATLSTLHVYPIKSCAGINLSEAGISELGLAMDRRWMLIDRDGRFLTQREHPLMATVKTALSEDALIVRAPDMPELRLPLEPAPLAVTLSASIWDYPVQPLDCGEQVHDWFSSYFGTDTRLVQFNPADQRICSQKWTGDTVATTQFSDGFPLLVANEASLEDLNQRLKKKGAPAIPMNRFRPNLVLSGLDAYEEDYIDTLTLGEPGNEIVLRMVKPCARCPVPGIDQETGQGSSQWPNEPLDTLATYRANDRVDGGLTFGQNAVVIRGHGNVLRVGQEAHIELNF</sequence>
<accession>A0ABW8Z991</accession>
<comment type="caution">
    <text evidence="2">The sequence shown here is derived from an EMBL/GenBank/DDBJ whole genome shotgun (WGS) entry which is preliminary data.</text>
</comment>
<proteinExistence type="predicted"/>
<keyword evidence="3" id="KW-1185">Reference proteome</keyword>
<name>A0ABW8Z991_9BURK</name>
<dbReference type="PANTHER" id="PTHR14237:SF19">
    <property type="entry name" value="MITOCHONDRIAL AMIDOXIME REDUCING COMPONENT 1"/>
    <property type="match status" value="1"/>
</dbReference>
<protein>
    <submittedName>
        <fullName evidence="2">MOSC N-terminal beta barrel domain-containing protein</fullName>
    </submittedName>
</protein>
<dbReference type="SUPFAM" id="SSF141673">
    <property type="entry name" value="MOSC N-terminal domain-like"/>
    <property type="match status" value="1"/>
</dbReference>